<dbReference type="AlphaFoldDB" id="A0A382S2G2"/>
<dbReference type="EMBL" id="UINC01125930">
    <property type="protein sequence ID" value="SVD04096.1"/>
    <property type="molecule type" value="Genomic_DNA"/>
</dbReference>
<organism evidence="1">
    <name type="scientific">marine metagenome</name>
    <dbReference type="NCBI Taxonomy" id="408172"/>
    <lineage>
        <taxon>unclassified sequences</taxon>
        <taxon>metagenomes</taxon>
        <taxon>ecological metagenomes</taxon>
    </lineage>
</organism>
<feature type="non-terminal residue" evidence="1">
    <location>
        <position position="35"/>
    </location>
</feature>
<evidence type="ECO:0008006" key="2">
    <source>
        <dbReference type="Google" id="ProtNLM"/>
    </source>
</evidence>
<protein>
    <recommendedName>
        <fullName evidence="2">Lipoprotein</fullName>
    </recommendedName>
</protein>
<dbReference type="PROSITE" id="PS51257">
    <property type="entry name" value="PROKAR_LIPOPROTEIN"/>
    <property type="match status" value="1"/>
</dbReference>
<accession>A0A382S2G2</accession>
<sequence length="35" mass="3855">MKEGFMKFARVFLLTLCMLPLVVGCGTVGKKFDSS</sequence>
<name>A0A382S2G2_9ZZZZ</name>
<proteinExistence type="predicted"/>
<reference evidence="1" key="1">
    <citation type="submission" date="2018-05" db="EMBL/GenBank/DDBJ databases">
        <authorList>
            <person name="Lanie J.A."/>
            <person name="Ng W.-L."/>
            <person name="Kazmierczak K.M."/>
            <person name="Andrzejewski T.M."/>
            <person name="Davidsen T.M."/>
            <person name="Wayne K.J."/>
            <person name="Tettelin H."/>
            <person name="Glass J.I."/>
            <person name="Rusch D."/>
            <person name="Podicherti R."/>
            <person name="Tsui H.-C.T."/>
            <person name="Winkler M.E."/>
        </authorList>
    </citation>
    <scope>NUCLEOTIDE SEQUENCE</scope>
</reference>
<gene>
    <name evidence="1" type="ORF">METZ01_LOCUS356950</name>
</gene>
<evidence type="ECO:0000313" key="1">
    <source>
        <dbReference type="EMBL" id="SVD04096.1"/>
    </source>
</evidence>